<proteinExistence type="predicted"/>
<name>A0A158GPT3_CABSO</name>
<dbReference type="AlphaFoldDB" id="A0A158GPT3"/>
<dbReference type="EMBL" id="FCOC02000009">
    <property type="protein sequence ID" value="SAL34062.1"/>
    <property type="molecule type" value="Genomic_DNA"/>
</dbReference>
<sequence>MLETYPDTVHPQLAVDSDREAALEIRANALQALTDTDGLLSDLREVTFGKASVARLQVRDVERAFARPRPVDALSQDSVTQQLEALRERDPSSLVGFDQACSSLAAITAWCENNLGTFSPDLSALSKVLGLFAGPADVGIDDSDIELDTIDQEMSLTEPLVATLENPPVSDAVASQAESVEVAPSMRVSRTSMTNRQMALESIRQARAWFEVNEPSSPIPVLLKRAEQFVGARYAQTVRAIPADLLAQWDSEAETQL</sequence>
<evidence type="ECO:0000313" key="1">
    <source>
        <dbReference type="EMBL" id="SAL34062.1"/>
    </source>
</evidence>
<protein>
    <submittedName>
        <fullName evidence="1">ImpA-like protein</fullName>
    </submittedName>
</protein>
<reference evidence="1 2" key="1">
    <citation type="submission" date="2016-01" db="EMBL/GenBank/DDBJ databases">
        <authorList>
            <person name="Oliw E.H."/>
        </authorList>
    </citation>
    <scope>NUCLEOTIDE SEQUENCE [LARGE SCALE GENOMIC DNA]</scope>
    <source>
        <strain evidence="1">LMG 22029</strain>
    </source>
</reference>
<evidence type="ECO:0000313" key="2">
    <source>
        <dbReference type="Proteomes" id="UP000054893"/>
    </source>
</evidence>
<dbReference type="PANTHER" id="PTHR37951">
    <property type="entry name" value="CYTOPLASMIC PROTEIN-RELATED"/>
    <property type="match status" value="1"/>
</dbReference>
<organism evidence="1 2">
    <name type="scientific">Caballeronia sordidicola</name>
    <name type="common">Burkholderia sordidicola</name>
    <dbReference type="NCBI Taxonomy" id="196367"/>
    <lineage>
        <taxon>Bacteria</taxon>
        <taxon>Pseudomonadati</taxon>
        <taxon>Pseudomonadota</taxon>
        <taxon>Betaproteobacteria</taxon>
        <taxon>Burkholderiales</taxon>
        <taxon>Burkholderiaceae</taxon>
        <taxon>Caballeronia</taxon>
    </lineage>
</organism>
<gene>
    <name evidence="1" type="ORF">AWB64_03284</name>
</gene>
<dbReference type="PANTHER" id="PTHR37951:SF1">
    <property type="entry name" value="TYPE VI SECRETION SYSTEM COMPONENT TSSA1"/>
    <property type="match status" value="1"/>
</dbReference>
<dbReference type="Proteomes" id="UP000054893">
    <property type="component" value="Unassembled WGS sequence"/>
</dbReference>
<dbReference type="InterPro" id="IPR017740">
    <property type="entry name" value="TssA-like"/>
</dbReference>
<accession>A0A158GPT3</accession>